<dbReference type="PANTHER" id="PTHR41694">
    <property type="entry name" value="ENDOGENOUS RETROVIRUS GROUP K MEMBER POL PROTEIN"/>
    <property type="match status" value="1"/>
</dbReference>
<dbReference type="InterPro" id="IPR043502">
    <property type="entry name" value="DNA/RNA_pol_sf"/>
</dbReference>
<keyword evidence="4" id="KW-0255">Endonuclease</keyword>
<dbReference type="GO" id="GO:0016787">
    <property type="term" value="F:hydrolase activity"/>
    <property type="evidence" value="ECO:0007669"/>
    <property type="project" value="UniProtKB-KW"/>
</dbReference>
<evidence type="ECO:0000256" key="5">
    <source>
        <dbReference type="ARBA" id="ARBA00022801"/>
    </source>
</evidence>
<comment type="caution">
    <text evidence="8">The sequence shown here is derived from an EMBL/GenBank/DDBJ whole genome shotgun (WGS) entry which is preliminary data.</text>
</comment>
<dbReference type="InterPro" id="IPR043128">
    <property type="entry name" value="Rev_trsase/Diguanyl_cyclase"/>
</dbReference>
<dbReference type="GO" id="GO:0035613">
    <property type="term" value="F:RNA stem-loop binding"/>
    <property type="evidence" value="ECO:0007669"/>
    <property type="project" value="TreeGrafter"/>
</dbReference>
<keyword evidence="1" id="KW-0808">Transferase</keyword>
<accession>A0A7L2YLD4</accession>
<keyword evidence="5" id="KW-0378">Hydrolase</keyword>
<dbReference type="Gene3D" id="3.30.70.270">
    <property type="match status" value="1"/>
</dbReference>
<keyword evidence="3" id="KW-0540">Nuclease</keyword>
<gene>
    <name evidence="8" type="primary">Ervk18_3</name>
    <name evidence="8" type="ORF">JACJAC_R14649</name>
</gene>
<sequence length="56" mass="6510">PWKYLGWKITTHSIQPQTLKLPLQINTLNGLQKLLETMDWLGPFLGIPTQELHPLF</sequence>
<dbReference type="OrthoDB" id="6773263at2759"/>
<evidence type="ECO:0000256" key="4">
    <source>
        <dbReference type="ARBA" id="ARBA00022759"/>
    </source>
</evidence>
<dbReference type="Pfam" id="PF06817">
    <property type="entry name" value="RVT_thumb"/>
    <property type="match status" value="1"/>
</dbReference>
<dbReference type="GO" id="GO:0004519">
    <property type="term" value="F:endonuclease activity"/>
    <property type="evidence" value="ECO:0007669"/>
    <property type="project" value="UniProtKB-KW"/>
</dbReference>
<evidence type="ECO:0000256" key="3">
    <source>
        <dbReference type="ARBA" id="ARBA00022722"/>
    </source>
</evidence>
<evidence type="ECO:0000313" key="9">
    <source>
        <dbReference type="Proteomes" id="UP000550086"/>
    </source>
</evidence>
<evidence type="ECO:0000256" key="2">
    <source>
        <dbReference type="ARBA" id="ARBA00022695"/>
    </source>
</evidence>
<dbReference type="PANTHER" id="PTHR41694:SF3">
    <property type="entry name" value="RNA-DIRECTED DNA POLYMERASE-RELATED"/>
    <property type="match status" value="1"/>
</dbReference>
<reference evidence="8 9" key="1">
    <citation type="submission" date="2019-09" db="EMBL/GenBank/DDBJ databases">
        <title>Bird 10,000 Genomes (B10K) Project - Family phase.</title>
        <authorList>
            <person name="Zhang G."/>
        </authorList>
    </citation>
    <scope>NUCLEOTIDE SEQUENCE [LARGE SCALE GENOMIC DNA]</scope>
    <source>
        <strain evidence="8">B10K-DU-002-59</strain>
        <tissue evidence="8">Muscle</tissue>
    </source>
</reference>
<protein>
    <submittedName>
        <fullName evidence="8">POK18 protein</fullName>
    </submittedName>
</protein>
<organism evidence="8 9">
    <name type="scientific">Jacana jacana</name>
    <name type="common">Wattled jacana</name>
    <name type="synonym">Parra jacana</name>
    <dbReference type="NCBI Taxonomy" id="54508"/>
    <lineage>
        <taxon>Eukaryota</taxon>
        <taxon>Metazoa</taxon>
        <taxon>Chordata</taxon>
        <taxon>Craniata</taxon>
        <taxon>Vertebrata</taxon>
        <taxon>Euteleostomi</taxon>
        <taxon>Archelosauria</taxon>
        <taxon>Archosauria</taxon>
        <taxon>Dinosauria</taxon>
        <taxon>Saurischia</taxon>
        <taxon>Theropoda</taxon>
        <taxon>Coelurosauria</taxon>
        <taxon>Aves</taxon>
        <taxon>Neognathae</taxon>
        <taxon>Neoaves</taxon>
        <taxon>Charadriiformes</taxon>
        <taxon>Jacanidae</taxon>
        <taxon>Jacana</taxon>
    </lineage>
</organism>
<dbReference type="SUPFAM" id="SSF56672">
    <property type="entry name" value="DNA/RNA polymerases"/>
    <property type="match status" value="1"/>
</dbReference>
<feature type="non-terminal residue" evidence="8">
    <location>
        <position position="56"/>
    </location>
</feature>
<keyword evidence="9" id="KW-1185">Reference proteome</keyword>
<proteinExistence type="predicted"/>
<feature type="domain" description="Reverse transcriptase thumb" evidence="7">
    <location>
        <begin position="17"/>
        <end position="56"/>
    </location>
</feature>
<dbReference type="EMBL" id="VZTM01015697">
    <property type="protein sequence ID" value="NXS95561.1"/>
    <property type="molecule type" value="Genomic_DNA"/>
</dbReference>
<name>A0A7L2YLD4_JACJC</name>
<dbReference type="InterPro" id="IPR010661">
    <property type="entry name" value="RVT_thumb"/>
</dbReference>
<feature type="non-terminal residue" evidence="8">
    <location>
        <position position="1"/>
    </location>
</feature>
<keyword evidence="6" id="KW-0695">RNA-directed DNA polymerase</keyword>
<dbReference type="AlphaFoldDB" id="A0A7L2YLD4"/>
<evidence type="ECO:0000313" key="8">
    <source>
        <dbReference type="EMBL" id="NXS95561.1"/>
    </source>
</evidence>
<evidence type="ECO:0000259" key="7">
    <source>
        <dbReference type="Pfam" id="PF06817"/>
    </source>
</evidence>
<dbReference type="GO" id="GO:0003964">
    <property type="term" value="F:RNA-directed DNA polymerase activity"/>
    <property type="evidence" value="ECO:0007669"/>
    <property type="project" value="UniProtKB-KW"/>
</dbReference>
<evidence type="ECO:0000256" key="6">
    <source>
        <dbReference type="ARBA" id="ARBA00022918"/>
    </source>
</evidence>
<dbReference type="Proteomes" id="UP000550086">
    <property type="component" value="Unassembled WGS sequence"/>
</dbReference>
<keyword evidence="2" id="KW-0548">Nucleotidyltransferase</keyword>
<evidence type="ECO:0000256" key="1">
    <source>
        <dbReference type="ARBA" id="ARBA00022679"/>
    </source>
</evidence>